<evidence type="ECO:0000259" key="9">
    <source>
        <dbReference type="Pfam" id="PF13098"/>
    </source>
</evidence>
<dbReference type="OrthoDB" id="9800545at2"/>
<dbReference type="GO" id="GO:0042597">
    <property type="term" value="C:periplasmic space"/>
    <property type="evidence" value="ECO:0007669"/>
    <property type="project" value="UniProtKB-SubCell"/>
</dbReference>
<evidence type="ECO:0000313" key="11">
    <source>
        <dbReference type="Proteomes" id="UP000190102"/>
    </source>
</evidence>
<dbReference type="InterPro" id="IPR012336">
    <property type="entry name" value="Thioredoxin-like_fold"/>
</dbReference>
<dbReference type="Pfam" id="PF10411">
    <property type="entry name" value="DsbC_N"/>
    <property type="match status" value="1"/>
</dbReference>
<evidence type="ECO:0000256" key="4">
    <source>
        <dbReference type="ARBA" id="ARBA00022764"/>
    </source>
</evidence>
<protein>
    <submittedName>
        <fullName evidence="10">Thiol:disulfide interchange protein DsbC</fullName>
    </submittedName>
</protein>
<evidence type="ECO:0000256" key="1">
    <source>
        <dbReference type="ARBA" id="ARBA00004418"/>
    </source>
</evidence>
<feature type="domain" description="Thioredoxin-like fold" evidence="9">
    <location>
        <begin position="139"/>
        <end position="262"/>
    </location>
</feature>
<dbReference type="EMBL" id="FUWR01000028">
    <property type="protein sequence ID" value="SKA22031.1"/>
    <property type="molecule type" value="Genomic_DNA"/>
</dbReference>
<dbReference type="InterPro" id="IPR033954">
    <property type="entry name" value="DiS-bond_Isoase_DsbC/G"/>
</dbReference>
<dbReference type="RefSeq" id="WP_078791421.1">
    <property type="nucleotide sequence ID" value="NZ_FUWR01000028.1"/>
</dbReference>
<accession>A0A1T4S2K3</accession>
<dbReference type="InterPro" id="IPR018950">
    <property type="entry name" value="DiS-bond_isomerase_DsbC/G_N"/>
</dbReference>
<feature type="signal peptide" evidence="7">
    <location>
        <begin position="1"/>
        <end position="21"/>
    </location>
</feature>
<keyword evidence="5" id="KW-1015">Disulfide bond</keyword>
<evidence type="ECO:0000256" key="3">
    <source>
        <dbReference type="ARBA" id="ARBA00022729"/>
    </source>
</evidence>
<dbReference type="SUPFAM" id="SSF54423">
    <property type="entry name" value="DsbC/DsbG N-terminal domain-like"/>
    <property type="match status" value="1"/>
</dbReference>
<dbReference type="SUPFAM" id="SSF52833">
    <property type="entry name" value="Thioredoxin-like"/>
    <property type="match status" value="1"/>
</dbReference>
<feature type="domain" description="Disulphide bond isomerase DsbC/G N-terminal" evidence="8">
    <location>
        <begin position="51"/>
        <end position="102"/>
    </location>
</feature>
<dbReference type="Proteomes" id="UP000190102">
    <property type="component" value="Unassembled WGS sequence"/>
</dbReference>
<keyword evidence="11" id="KW-1185">Reference proteome</keyword>
<proteinExistence type="inferred from homology"/>
<dbReference type="InterPro" id="IPR051470">
    <property type="entry name" value="Thiol:disulfide_interchange"/>
</dbReference>
<dbReference type="InterPro" id="IPR009094">
    <property type="entry name" value="DiS-bond_isomerase_DsbC/G_N_sf"/>
</dbReference>
<gene>
    <name evidence="10" type="ORF">SAMN02745119_03189</name>
</gene>
<evidence type="ECO:0000256" key="7">
    <source>
        <dbReference type="SAM" id="SignalP"/>
    </source>
</evidence>
<evidence type="ECO:0000259" key="8">
    <source>
        <dbReference type="Pfam" id="PF10411"/>
    </source>
</evidence>
<evidence type="ECO:0000256" key="6">
    <source>
        <dbReference type="ARBA" id="ARBA00023284"/>
    </source>
</evidence>
<dbReference type="STRING" id="115783.SAMN02745119_03189"/>
<reference evidence="11" key="1">
    <citation type="submission" date="2017-02" db="EMBL/GenBank/DDBJ databases">
        <authorList>
            <person name="Varghese N."/>
            <person name="Submissions S."/>
        </authorList>
    </citation>
    <scope>NUCLEOTIDE SEQUENCE [LARGE SCALE GENOMIC DNA]</scope>
    <source>
        <strain evidence="11">ATCC BAA-34</strain>
    </source>
</reference>
<comment type="similarity">
    <text evidence="2">Belongs to the thioredoxin family. DsbC subfamily.</text>
</comment>
<dbReference type="CDD" id="cd03020">
    <property type="entry name" value="DsbA_DsbC_DsbG"/>
    <property type="match status" value="1"/>
</dbReference>
<organism evidence="10 11">
    <name type="scientific">Trichlorobacter thiogenes</name>
    <dbReference type="NCBI Taxonomy" id="115783"/>
    <lineage>
        <taxon>Bacteria</taxon>
        <taxon>Pseudomonadati</taxon>
        <taxon>Thermodesulfobacteriota</taxon>
        <taxon>Desulfuromonadia</taxon>
        <taxon>Geobacterales</taxon>
        <taxon>Geobacteraceae</taxon>
        <taxon>Trichlorobacter</taxon>
    </lineage>
</organism>
<evidence type="ECO:0000256" key="2">
    <source>
        <dbReference type="ARBA" id="ARBA00009813"/>
    </source>
</evidence>
<dbReference type="Gene3D" id="3.10.450.70">
    <property type="entry name" value="Disulphide bond isomerase, DsbC/G, N-terminal"/>
    <property type="match status" value="1"/>
</dbReference>
<dbReference type="PANTHER" id="PTHR35272:SF3">
    <property type="entry name" value="THIOL:DISULFIDE INTERCHANGE PROTEIN DSBC"/>
    <property type="match status" value="1"/>
</dbReference>
<dbReference type="InterPro" id="IPR036249">
    <property type="entry name" value="Thioredoxin-like_sf"/>
</dbReference>
<dbReference type="Pfam" id="PF13098">
    <property type="entry name" value="Thioredoxin_2"/>
    <property type="match status" value="1"/>
</dbReference>
<evidence type="ECO:0000256" key="5">
    <source>
        <dbReference type="ARBA" id="ARBA00023157"/>
    </source>
</evidence>
<evidence type="ECO:0000313" key="10">
    <source>
        <dbReference type="EMBL" id="SKA22031.1"/>
    </source>
</evidence>
<comment type="subcellular location">
    <subcellularLocation>
        <location evidence="1">Periplasm</location>
    </subcellularLocation>
</comment>
<dbReference type="AlphaFoldDB" id="A0A1T4S2K3"/>
<keyword evidence="6" id="KW-0676">Redox-active center</keyword>
<feature type="chain" id="PRO_5039928604" evidence="7">
    <location>
        <begin position="22"/>
        <end position="265"/>
    </location>
</feature>
<keyword evidence="3 7" id="KW-0732">Signal</keyword>
<sequence>MFKIVSSVVALLLLLLGSAFAMPAAKDGCGTMECSKCHSLTVKEAGELLSFAGVTVKSIKPAPSHGMHEVLFEKDGGVGIVFIDYGKKHLIQGMIIDLKTKEPVAAHEKDLPKPKQFTGVDPKLIPVQHAVVMGNPKSAKKLYIFTDPDCPYCRTLHPELQKLEKLMPDLSITIMLYPLRQLHPQAYDKARVVISKKKRDLLDKAFEGKELPKIKGDEGKAAVDAIIAFAGEQGINGTPMILLPDGKVYQGQRTAEAIKAALEGK</sequence>
<keyword evidence="4" id="KW-0574">Periplasm</keyword>
<dbReference type="PANTHER" id="PTHR35272">
    <property type="entry name" value="THIOL:DISULFIDE INTERCHANGE PROTEIN DSBC-RELATED"/>
    <property type="match status" value="1"/>
</dbReference>
<dbReference type="Gene3D" id="3.40.30.10">
    <property type="entry name" value="Glutaredoxin"/>
    <property type="match status" value="1"/>
</dbReference>
<name>A0A1T4S2K3_9BACT</name>